<comment type="caution">
    <text evidence="3">The sequence shown here is derived from an EMBL/GenBank/DDBJ whole genome shotgun (WGS) entry which is preliminary data.</text>
</comment>
<dbReference type="Pfam" id="PF09349">
    <property type="entry name" value="OHCU_decarbox"/>
    <property type="match status" value="1"/>
</dbReference>
<dbReference type="Gene3D" id="1.10.3330.10">
    <property type="entry name" value="Oxo-4-hydroxy-4-carboxy-5-ureidoimidazoline decarboxylase"/>
    <property type="match status" value="1"/>
</dbReference>
<feature type="domain" description="Oxo-4-hydroxy-4-carboxy-5-ureidoimidazoline decarboxylase" evidence="2">
    <location>
        <begin position="4"/>
        <end position="177"/>
    </location>
</feature>
<sequence>KNSSLEEQIKIFDLLFEHTDSLIKFTLQDPKVKLDILKCDDYKHMIELVRSSLLSLTKNDSINDETKTHLSNIIEAHPKLGVPKEIQGELSALSKMEQKNLSSNTNNNNTEEIKEALIDLNNKYEKKYKGLRFVCFVNGRDRLEIIQEMKQILQSENTWLQECQRAINAMCDIALDRSKK</sequence>
<keyword evidence="4" id="KW-1185">Reference proteome</keyword>
<evidence type="ECO:0000259" key="2">
    <source>
        <dbReference type="Pfam" id="PF09349"/>
    </source>
</evidence>
<keyword evidence="1" id="KW-0659">Purine metabolism</keyword>
<protein>
    <recommendedName>
        <fullName evidence="2">Oxo-4-hydroxy-4-carboxy-5-ureidoimidazoline decarboxylase domain-containing protein</fullName>
    </recommendedName>
</protein>
<dbReference type="InterPro" id="IPR018020">
    <property type="entry name" value="OHCU_decarboxylase"/>
</dbReference>
<reference evidence="4" key="1">
    <citation type="journal article" date="2016" name="Proc. Natl. Acad. Sci. U.S.A.">
        <title>Comparative genomics of biotechnologically important yeasts.</title>
        <authorList>
            <person name="Riley R."/>
            <person name="Haridas S."/>
            <person name="Wolfe K.H."/>
            <person name="Lopes M.R."/>
            <person name="Hittinger C.T."/>
            <person name="Goeker M."/>
            <person name="Salamov A.A."/>
            <person name="Wisecaver J.H."/>
            <person name="Long T.M."/>
            <person name="Calvey C.H."/>
            <person name="Aerts A.L."/>
            <person name="Barry K.W."/>
            <person name="Choi C."/>
            <person name="Clum A."/>
            <person name="Coughlan A.Y."/>
            <person name="Deshpande S."/>
            <person name="Douglass A.P."/>
            <person name="Hanson S.J."/>
            <person name="Klenk H.-P."/>
            <person name="LaButti K.M."/>
            <person name="Lapidus A."/>
            <person name="Lindquist E.A."/>
            <person name="Lipzen A.M."/>
            <person name="Meier-Kolthoff J.P."/>
            <person name="Ohm R.A."/>
            <person name="Otillar R.P."/>
            <person name="Pangilinan J.L."/>
            <person name="Peng Y."/>
            <person name="Rokas A."/>
            <person name="Rosa C.A."/>
            <person name="Scheuner C."/>
            <person name="Sibirny A.A."/>
            <person name="Slot J.C."/>
            <person name="Stielow J.B."/>
            <person name="Sun H."/>
            <person name="Kurtzman C.P."/>
            <person name="Blackwell M."/>
            <person name="Grigoriev I.V."/>
            <person name="Jeffries T.W."/>
        </authorList>
    </citation>
    <scope>NUCLEOTIDE SEQUENCE [LARGE SCALE GENOMIC DNA]</scope>
    <source>
        <strain evidence="4">NRRL Y-1626</strain>
    </source>
</reference>
<dbReference type="EMBL" id="LXPE01000023">
    <property type="protein sequence ID" value="OBA26138.1"/>
    <property type="molecule type" value="Genomic_DNA"/>
</dbReference>
<evidence type="ECO:0000313" key="4">
    <source>
        <dbReference type="Proteomes" id="UP000092321"/>
    </source>
</evidence>
<dbReference type="GO" id="GO:0006144">
    <property type="term" value="P:purine nucleobase metabolic process"/>
    <property type="evidence" value="ECO:0007669"/>
    <property type="project" value="UniProtKB-KW"/>
</dbReference>
<gene>
    <name evidence="3" type="ORF">HANVADRAFT_13209</name>
</gene>
<name>A0A1B7TBP2_9ASCO</name>
<evidence type="ECO:0000313" key="3">
    <source>
        <dbReference type="EMBL" id="OBA26138.1"/>
    </source>
</evidence>
<dbReference type="SUPFAM" id="SSF158694">
    <property type="entry name" value="UraD-Like"/>
    <property type="match status" value="1"/>
</dbReference>
<proteinExistence type="predicted"/>
<evidence type="ECO:0000256" key="1">
    <source>
        <dbReference type="ARBA" id="ARBA00022631"/>
    </source>
</evidence>
<accession>A0A1B7TBP2</accession>
<feature type="non-terminal residue" evidence="3">
    <location>
        <position position="1"/>
    </location>
</feature>
<dbReference type="Proteomes" id="UP000092321">
    <property type="component" value="Unassembled WGS sequence"/>
</dbReference>
<feature type="non-terminal residue" evidence="3">
    <location>
        <position position="180"/>
    </location>
</feature>
<dbReference type="InterPro" id="IPR036778">
    <property type="entry name" value="OHCU_decarboxylase_sf"/>
</dbReference>
<dbReference type="OrthoDB" id="5398391at2759"/>
<dbReference type="PANTHER" id="PTHR37987">
    <property type="entry name" value="CHROMOSOME 9, WHOLE GENOME SHOTGUN SEQUENCE"/>
    <property type="match status" value="1"/>
</dbReference>
<dbReference type="AlphaFoldDB" id="A0A1B7TBP2"/>
<dbReference type="PANTHER" id="PTHR37987:SF1">
    <property type="entry name" value="OXO-4-HYDROXY-4-CARBOXY-5-UREIDOIMIDAZOLINE DECARBOXYLASE DOMAIN-CONTAINING PROTEIN"/>
    <property type="match status" value="1"/>
</dbReference>
<organism evidence="3 4">
    <name type="scientific">Hanseniaspora valbyensis NRRL Y-1626</name>
    <dbReference type="NCBI Taxonomy" id="766949"/>
    <lineage>
        <taxon>Eukaryota</taxon>
        <taxon>Fungi</taxon>
        <taxon>Dikarya</taxon>
        <taxon>Ascomycota</taxon>
        <taxon>Saccharomycotina</taxon>
        <taxon>Saccharomycetes</taxon>
        <taxon>Saccharomycodales</taxon>
        <taxon>Saccharomycodaceae</taxon>
        <taxon>Hanseniaspora</taxon>
    </lineage>
</organism>